<evidence type="ECO:0000313" key="3">
    <source>
        <dbReference type="EMBL" id="ALJ92350.1"/>
    </source>
</evidence>
<keyword evidence="3" id="KW-0614">Plasmid</keyword>
<accession>A0ABN4IQL3</accession>
<dbReference type="RefSeq" id="WP_003048878.1">
    <property type="nucleotide sequence ID" value="NZ_CP010826.1"/>
</dbReference>
<dbReference type="Gene3D" id="3.40.50.1980">
    <property type="entry name" value="Nitrogenase molybdenum iron protein domain"/>
    <property type="match status" value="2"/>
</dbReference>
<evidence type="ECO:0000313" key="4">
    <source>
        <dbReference type="Proteomes" id="UP000058660"/>
    </source>
</evidence>
<feature type="domain" description="Fe/B12 periplasmic-binding" evidence="2">
    <location>
        <begin position="39"/>
        <end position="297"/>
    </location>
</feature>
<keyword evidence="3" id="KW-0675">Receptor</keyword>
<protein>
    <submittedName>
        <fullName evidence="3">Heme ABC transporter, cell surface heme and hemoprotein receptor HmuT</fullName>
    </submittedName>
</protein>
<evidence type="ECO:0000256" key="1">
    <source>
        <dbReference type="SAM" id="SignalP"/>
    </source>
</evidence>
<dbReference type="PANTHER" id="PTHR30535">
    <property type="entry name" value="VITAMIN B12-BINDING PROTEIN"/>
    <property type="match status" value="1"/>
</dbReference>
<dbReference type="EMBL" id="CP010826">
    <property type="protein sequence ID" value="ALJ92350.1"/>
    <property type="molecule type" value="Genomic_DNA"/>
</dbReference>
<dbReference type="Pfam" id="PF01497">
    <property type="entry name" value="Peripla_BP_2"/>
    <property type="match status" value="1"/>
</dbReference>
<dbReference type="InterPro" id="IPR050902">
    <property type="entry name" value="ABC_Transporter_SBP"/>
</dbReference>
<sequence>MRPKTLWLLAMALVPTAWAQPYRVVDATGKEVVVSSTQRIVSLDGITTEILFAVGVGNQVVGRDDSSYYPPEVLRRPSVGYQFRLSAEGILSLRPTLVIGREDVRPPQVVEQLRAAGVTVVLVPTEPTVQGAKAKIRVVAQAVGRQVRGEELVRSLERDLLALEAFKAQRAPKGRLRALFLYMRGPQTLFVCGEGATPVGMMVLAGLENAARGIRECQPMTAESVVASQPDVLVTFKRGLDSIGGLPGLLRLPGIAQTPAGQKGKVVAMDDLYLGSFGPRAGKAALDLFRAAYLQEGFVEVVP</sequence>
<gene>
    <name evidence="3" type="ORF">TO73_2829</name>
</gene>
<dbReference type="PROSITE" id="PS50983">
    <property type="entry name" value="FE_B12_PBP"/>
    <property type="match status" value="1"/>
</dbReference>
<feature type="signal peptide" evidence="1">
    <location>
        <begin position="1"/>
        <end position="19"/>
    </location>
</feature>
<keyword evidence="1" id="KW-0732">Signal</keyword>
<proteinExistence type="predicted"/>
<name>A0ABN4IQL3_THEA5</name>
<dbReference type="PANTHER" id="PTHR30535:SF4">
    <property type="entry name" value="HEMIN-BINDING PERIPLASMIC PROTEIN HMUT"/>
    <property type="match status" value="1"/>
</dbReference>
<reference evidence="4" key="1">
    <citation type="journal article" date="2015" name="PLoS ONE">
        <title>Complete Genome Sequence of Thermus aquaticus Y51MC23.</title>
        <authorList>
            <person name="Brumm P.J."/>
            <person name="Monsma S."/>
            <person name="Keough B."/>
            <person name="Jasinovica S."/>
            <person name="Ferguson E."/>
            <person name="Schoenfeld T."/>
            <person name="Lodes M."/>
            <person name="Mead D.A."/>
        </authorList>
    </citation>
    <scope>NUCLEOTIDE SEQUENCE [LARGE SCALE GENOMIC DNA]</scope>
    <source>
        <strain evidence="4">BAA-2747 / Y51MC23</strain>
    </source>
</reference>
<dbReference type="Proteomes" id="UP000058660">
    <property type="component" value="Plasmid pTA78"/>
</dbReference>
<dbReference type="SUPFAM" id="SSF53807">
    <property type="entry name" value="Helical backbone' metal receptor"/>
    <property type="match status" value="1"/>
</dbReference>
<geneLocation type="plasmid" evidence="3 4">
    <name>pTA78</name>
</geneLocation>
<feature type="chain" id="PRO_5047160816" evidence="1">
    <location>
        <begin position="20"/>
        <end position="303"/>
    </location>
</feature>
<organism evidence="3 4">
    <name type="scientific">Thermus aquaticus (strain ATCC BAA-2747 / Y51MC23)</name>
    <dbReference type="NCBI Taxonomy" id="498848"/>
    <lineage>
        <taxon>Bacteria</taxon>
        <taxon>Thermotogati</taxon>
        <taxon>Deinococcota</taxon>
        <taxon>Deinococci</taxon>
        <taxon>Thermales</taxon>
        <taxon>Thermaceae</taxon>
        <taxon>Thermus</taxon>
    </lineage>
</organism>
<evidence type="ECO:0000259" key="2">
    <source>
        <dbReference type="PROSITE" id="PS50983"/>
    </source>
</evidence>
<dbReference type="InterPro" id="IPR002491">
    <property type="entry name" value="ABC_transptr_periplasmic_BD"/>
</dbReference>
<keyword evidence="4" id="KW-1185">Reference proteome</keyword>